<protein>
    <submittedName>
        <fullName evidence="1">Uncharacterized protein</fullName>
    </submittedName>
</protein>
<evidence type="ECO:0000313" key="1">
    <source>
        <dbReference type="EMBL" id="MDJ1505787.1"/>
    </source>
</evidence>
<evidence type="ECO:0000313" key="2">
    <source>
        <dbReference type="Proteomes" id="UP001232063"/>
    </source>
</evidence>
<sequence length="59" mass="6729">MIRHKIIISASRARGWGWSGNNWSGSRQRLLQIIVGHKAKRSSLEACNWWLAFGQPVPD</sequence>
<accession>A0AAE3UJD9</accession>
<reference evidence="1" key="1">
    <citation type="submission" date="2023-05" db="EMBL/GenBank/DDBJ databases">
        <authorList>
            <person name="Zhang X."/>
        </authorList>
    </citation>
    <scope>NUCLEOTIDE SEQUENCE</scope>
    <source>
        <strain evidence="1">BD1B2-1</strain>
    </source>
</reference>
<proteinExistence type="predicted"/>
<dbReference type="AlphaFoldDB" id="A0AAE3UJD9"/>
<name>A0AAE3UJD9_9BACT</name>
<organism evidence="1 2">
    <name type="scientific">Xanthocytophaga agilis</name>
    <dbReference type="NCBI Taxonomy" id="3048010"/>
    <lineage>
        <taxon>Bacteria</taxon>
        <taxon>Pseudomonadati</taxon>
        <taxon>Bacteroidota</taxon>
        <taxon>Cytophagia</taxon>
        <taxon>Cytophagales</taxon>
        <taxon>Rhodocytophagaceae</taxon>
        <taxon>Xanthocytophaga</taxon>
    </lineage>
</organism>
<gene>
    <name evidence="1" type="ORF">QNI22_34340</name>
</gene>
<keyword evidence="2" id="KW-1185">Reference proteome</keyword>
<comment type="caution">
    <text evidence="1">The sequence shown here is derived from an EMBL/GenBank/DDBJ whole genome shotgun (WGS) entry which is preliminary data.</text>
</comment>
<dbReference type="Proteomes" id="UP001232063">
    <property type="component" value="Unassembled WGS sequence"/>
</dbReference>
<dbReference type="EMBL" id="JASJOU010000018">
    <property type="protein sequence ID" value="MDJ1505787.1"/>
    <property type="molecule type" value="Genomic_DNA"/>
</dbReference>